<reference evidence="2 3" key="1">
    <citation type="journal article" date="2017" name="Mol. Biol. Evol.">
        <title>The 4-celled Tetrabaena socialis nuclear genome reveals the essential components for genetic control of cell number at the origin of multicellularity in the volvocine lineage.</title>
        <authorList>
            <person name="Featherston J."/>
            <person name="Arakaki Y."/>
            <person name="Hanschen E.R."/>
            <person name="Ferris P.J."/>
            <person name="Michod R.E."/>
            <person name="Olson B.J.S.C."/>
            <person name="Nozaki H."/>
            <person name="Durand P.M."/>
        </authorList>
    </citation>
    <scope>NUCLEOTIDE SEQUENCE [LARGE SCALE GENOMIC DNA]</scope>
    <source>
        <strain evidence="2 3">NIES-571</strain>
    </source>
</reference>
<dbReference type="OrthoDB" id="540563at2759"/>
<dbReference type="PANTHER" id="PTHR33129:SF1">
    <property type="entry name" value="ATP-BINDING PROTEIN"/>
    <property type="match status" value="1"/>
</dbReference>
<evidence type="ECO:0000313" key="3">
    <source>
        <dbReference type="Proteomes" id="UP000236333"/>
    </source>
</evidence>
<keyword evidence="1" id="KW-0472">Membrane</keyword>
<organism evidence="2 3">
    <name type="scientific">Tetrabaena socialis</name>
    <dbReference type="NCBI Taxonomy" id="47790"/>
    <lineage>
        <taxon>Eukaryota</taxon>
        <taxon>Viridiplantae</taxon>
        <taxon>Chlorophyta</taxon>
        <taxon>core chlorophytes</taxon>
        <taxon>Chlorophyceae</taxon>
        <taxon>CS clade</taxon>
        <taxon>Chlamydomonadales</taxon>
        <taxon>Tetrabaenaceae</taxon>
        <taxon>Tetrabaena</taxon>
    </lineage>
</organism>
<gene>
    <name evidence="2" type="ORF">TSOC_001236</name>
</gene>
<feature type="non-terminal residue" evidence="2">
    <location>
        <position position="1"/>
    </location>
</feature>
<accession>A0A2J8AH76</accession>
<keyword evidence="1" id="KW-1133">Transmembrane helix</keyword>
<comment type="caution">
    <text evidence="2">The sequence shown here is derived from an EMBL/GenBank/DDBJ whole genome shotgun (WGS) entry which is preliminary data.</text>
</comment>
<dbReference type="AlphaFoldDB" id="A0A2J8AH76"/>
<feature type="transmembrane region" description="Helical" evidence="1">
    <location>
        <begin position="21"/>
        <end position="42"/>
    </location>
</feature>
<dbReference type="EMBL" id="PGGS01000019">
    <property type="protein sequence ID" value="PNH11883.1"/>
    <property type="molecule type" value="Genomic_DNA"/>
</dbReference>
<dbReference type="PANTHER" id="PTHR33129">
    <property type="entry name" value="PROTEIN KINASE DOMAIN-CONTAINING PROTEIN-RELATED"/>
    <property type="match status" value="1"/>
</dbReference>
<protein>
    <submittedName>
        <fullName evidence="2">Uncharacterized protein</fullName>
    </submittedName>
</protein>
<evidence type="ECO:0000256" key="1">
    <source>
        <dbReference type="SAM" id="Phobius"/>
    </source>
</evidence>
<dbReference type="Proteomes" id="UP000236333">
    <property type="component" value="Unassembled WGS sequence"/>
</dbReference>
<proteinExistence type="predicted"/>
<keyword evidence="3" id="KW-1185">Reference proteome</keyword>
<keyword evidence="1" id="KW-0812">Transmembrane</keyword>
<sequence>VRRLSQQLAWLVRQAAGQLRAAVTVVAVVVAAGWLAGVAVGAGSSDRRLTAFIRALGAAKLQDVGNGMSLLSLGTGVHFPDDVAKRRGALLVLDFYARLLGHMAQEKKRTWLLTGIPGTGKSWWIWYAMHSLLQQPEPPAIVWQTFKNPRRRVLFKDGVAYIGDLTAFGAELELDSTWYFVDGMLPVWVLARTVMVCPPERSVYQRWLEGNSSIELTMPLWRWPEVETCWEHLYRDTGLTLERAKCNFDLWYGGVPRLVLEEPASRSDGSRDMDIAVVAARFTDVKQVYLALGGQYDLNPDASHCVVHQDGDRSTFCKGPAVFATSTVAALFIDGVRRHSAQVLMLAERAGPLNNWASTRGPIFEACAHKDLLGGGCFEYKFLDVPFHAPGGCEPLSVSYTAAKAAALEAAAAGVGCASGAAAGQPLQLQLQLPSFGQPVLFAAGAASDISGFCTAASACSEPSYLLPTVFTHPASTHPACIFPDTLLQCTISPQREQIDEDILERHLECLPDQPVYYLDYVVPADVYPSFQVPDLERVHARVRKTVVRVVKMRLDSS</sequence>
<name>A0A2J8AH76_9CHLO</name>
<dbReference type="InterPro" id="IPR052980">
    <property type="entry name" value="Crinkler_effector"/>
</dbReference>
<evidence type="ECO:0000313" key="2">
    <source>
        <dbReference type="EMBL" id="PNH11883.1"/>
    </source>
</evidence>